<gene>
    <name evidence="9" type="ORF">RRG08_017092</name>
</gene>
<comment type="catalytic activity">
    <reaction evidence="5">
        <text>13,14-dihydro-15-oxo-prostaglandin F1alpha + NADP(+) = 15-oxoprostaglandin F1alpha + NADPH + H(+)</text>
        <dbReference type="Rhea" id="RHEA:50592"/>
        <dbReference type="ChEBI" id="CHEBI:15378"/>
        <dbReference type="ChEBI" id="CHEBI:57783"/>
        <dbReference type="ChEBI" id="CHEBI:58349"/>
        <dbReference type="ChEBI" id="CHEBI:79072"/>
        <dbReference type="ChEBI" id="CHEBI:133411"/>
    </reaction>
    <physiologicalReaction direction="right-to-left" evidence="5">
        <dbReference type="Rhea" id="RHEA:50594"/>
    </physiologicalReaction>
</comment>
<evidence type="ECO:0000256" key="3">
    <source>
        <dbReference type="ARBA" id="ARBA00023002"/>
    </source>
</evidence>
<dbReference type="PANTHER" id="PTHR43205">
    <property type="entry name" value="PROSTAGLANDIN REDUCTASE"/>
    <property type="match status" value="1"/>
</dbReference>
<dbReference type="InterPro" id="IPR041694">
    <property type="entry name" value="ADH_N_2"/>
</dbReference>
<evidence type="ECO:0000313" key="10">
    <source>
        <dbReference type="Proteomes" id="UP001283361"/>
    </source>
</evidence>
<accession>A0AAE0ZN81</accession>
<evidence type="ECO:0000256" key="7">
    <source>
        <dbReference type="ARBA" id="ARBA00049070"/>
    </source>
</evidence>
<evidence type="ECO:0000313" key="9">
    <source>
        <dbReference type="EMBL" id="KAK3772554.1"/>
    </source>
</evidence>
<reference evidence="9" key="1">
    <citation type="journal article" date="2023" name="G3 (Bethesda)">
        <title>A reference genome for the long-term kleptoplast-retaining sea slug Elysia crispata morphotype clarki.</title>
        <authorList>
            <person name="Eastman K.E."/>
            <person name="Pendleton A.L."/>
            <person name="Shaikh M.A."/>
            <person name="Suttiyut T."/>
            <person name="Ogas R."/>
            <person name="Tomko P."/>
            <person name="Gavelis G."/>
            <person name="Widhalm J.R."/>
            <person name="Wisecaver J.H."/>
        </authorList>
    </citation>
    <scope>NUCLEOTIDE SEQUENCE</scope>
    <source>
        <strain evidence="9">ECLA1</strain>
    </source>
</reference>
<evidence type="ECO:0000256" key="2">
    <source>
        <dbReference type="ARBA" id="ARBA00011981"/>
    </source>
</evidence>
<organism evidence="9 10">
    <name type="scientific">Elysia crispata</name>
    <name type="common">lettuce slug</name>
    <dbReference type="NCBI Taxonomy" id="231223"/>
    <lineage>
        <taxon>Eukaryota</taxon>
        <taxon>Metazoa</taxon>
        <taxon>Spiralia</taxon>
        <taxon>Lophotrochozoa</taxon>
        <taxon>Mollusca</taxon>
        <taxon>Gastropoda</taxon>
        <taxon>Heterobranchia</taxon>
        <taxon>Euthyneura</taxon>
        <taxon>Panpulmonata</taxon>
        <taxon>Sacoglossa</taxon>
        <taxon>Placobranchoidea</taxon>
        <taxon>Plakobranchidae</taxon>
        <taxon>Elysia</taxon>
    </lineage>
</organism>
<evidence type="ECO:0000259" key="8">
    <source>
        <dbReference type="SMART" id="SM00829"/>
    </source>
</evidence>
<dbReference type="Pfam" id="PF16884">
    <property type="entry name" value="ADH_N_2"/>
    <property type="match status" value="1"/>
</dbReference>
<keyword evidence="3" id="KW-0560">Oxidoreductase</keyword>
<dbReference type="InterPro" id="IPR045010">
    <property type="entry name" value="MDR_fam"/>
</dbReference>
<dbReference type="Gene3D" id="3.90.180.10">
    <property type="entry name" value="Medium-chain alcohol dehydrogenases, catalytic domain"/>
    <property type="match status" value="1"/>
</dbReference>
<dbReference type="Gene3D" id="3.40.50.720">
    <property type="entry name" value="NAD(P)-binding Rossmann-like Domain"/>
    <property type="match status" value="1"/>
</dbReference>
<comment type="similarity">
    <text evidence="1">Belongs to the NADP-dependent oxidoreductase L4BD family.</text>
</comment>
<dbReference type="GO" id="GO:0006693">
    <property type="term" value="P:prostaglandin metabolic process"/>
    <property type="evidence" value="ECO:0007669"/>
    <property type="project" value="TreeGrafter"/>
</dbReference>
<evidence type="ECO:0000256" key="1">
    <source>
        <dbReference type="ARBA" id="ARBA00010460"/>
    </source>
</evidence>
<feature type="domain" description="Enoyl reductase (ER)" evidence="8">
    <location>
        <begin position="88"/>
        <end position="398"/>
    </location>
</feature>
<dbReference type="PANTHER" id="PTHR43205:SF7">
    <property type="entry name" value="PROSTAGLANDIN REDUCTASE 1"/>
    <property type="match status" value="1"/>
</dbReference>
<keyword evidence="10" id="KW-1185">Reference proteome</keyword>
<dbReference type="GO" id="GO:0047522">
    <property type="term" value="F:15-oxoprostaglandin 13-reductase [NAD(P)+] activity"/>
    <property type="evidence" value="ECO:0007669"/>
    <property type="project" value="UniProtKB-EC"/>
</dbReference>
<dbReference type="EC" id="1.3.1.48" evidence="2"/>
<name>A0AAE0ZN81_9GAST</name>
<dbReference type="Pfam" id="PF00107">
    <property type="entry name" value="ADH_zinc_N"/>
    <property type="match status" value="1"/>
</dbReference>
<comment type="caution">
    <text evidence="9">The sequence shown here is derived from an EMBL/GenBank/DDBJ whole genome shotgun (WGS) entry which is preliminary data.</text>
</comment>
<dbReference type="InterPro" id="IPR020843">
    <property type="entry name" value="ER"/>
</dbReference>
<dbReference type="InterPro" id="IPR036291">
    <property type="entry name" value="NAD(P)-bd_dom_sf"/>
</dbReference>
<proteinExistence type="inferred from homology"/>
<evidence type="ECO:0000256" key="5">
    <source>
        <dbReference type="ARBA" id="ARBA00047878"/>
    </source>
</evidence>
<dbReference type="SMART" id="SM00829">
    <property type="entry name" value="PKS_ER"/>
    <property type="match status" value="1"/>
</dbReference>
<comment type="catalytic activity">
    <reaction evidence="7">
        <text>13,14-dihydro-15-oxo-prostaglandin E1 + NADP(+) = 15-oxoprostaglandin E1 + NADPH + H(+)</text>
        <dbReference type="Rhea" id="RHEA:50584"/>
        <dbReference type="ChEBI" id="CHEBI:15378"/>
        <dbReference type="ChEBI" id="CHEBI:57401"/>
        <dbReference type="ChEBI" id="CHEBI:57783"/>
        <dbReference type="ChEBI" id="CHEBI:58349"/>
        <dbReference type="ChEBI" id="CHEBI:133408"/>
    </reaction>
    <physiologicalReaction direction="right-to-left" evidence="7">
        <dbReference type="Rhea" id="RHEA:50586"/>
    </physiologicalReaction>
</comment>
<dbReference type="SUPFAM" id="SSF50129">
    <property type="entry name" value="GroES-like"/>
    <property type="match status" value="1"/>
</dbReference>
<dbReference type="InterPro" id="IPR013149">
    <property type="entry name" value="ADH-like_C"/>
</dbReference>
<dbReference type="Proteomes" id="UP001283361">
    <property type="component" value="Unassembled WGS sequence"/>
</dbReference>
<dbReference type="InterPro" id="IPR011032">
    <property type="entry name" value="GroES-like_sf"/>
</dbReference>
<comment type="catalytic activity">
    <reaction evidence="6">
        <text>13,14-dihydro-15-oxo-PGF2alpha + NADP(+) = 15-oxoprostaglandin F2alpha + NADPH + H(+)</text>
        <dbReference type="Rhea" id="RHEA:50588"/>
        <dbReference type="ChEBI" id="CHEBI:15378"/>
        <dbReference type="ChEBI" id="CHEBI:57783"/>
        <dbReference type="ChEBI" id="CHEBI:58349"/>
        <dbReference type="ChEBI" id="CHEBI:133374"/>
        <dbReference type="ChEBI" id="CHEBI:133409"/>
    </reaction>
    <physiologicalReaction direction="right-to-left" evidence="6">
        <dbReference type="Rhea" id="RHEA:50590"/>
    </physiologicalReaction>
</comment>
<evidence type="ECO:0000256" key="6">
    <source>
        <dbReference type="ARBA" id="ARBA00048290"/>
    </source>
</evidence>
<dbReference type="EMBL" id="JAWDGP010003618">
    <property type="protein sequence ID" value="KAK3772554.1"/>
    <property type="molecule type" value="Genomic_DNA"/>
</dbReference>
<sequence length="413" mass="46580">MIANVTNCCTTGFTSSLTFISITDCRLLPISKLKSKMDPLLLCMEEEEKTKPVKECEPETDATKSHPSWLISNVYSASQWIKARDYLGVPRPRDFRMTTFSIPALDKREILVEVLCWSVENYMREFEIPPGSPMVGEVIGSVVASRHRDYKPMMLVTCAAGWRTHSVFKPDESRVKAVRDILDFPASVYLGPLGMPGLLAYFSFLKICKPQPGNIVLVNAAAGSVGSVIGQLAKIKGCTVIAFASSRDRCAWIRELGFDYVYHKSVTVSAALARQAHKGVDFFFDCVGAEFTKEAVQHMKRDGTICMFGYNSCYARRVRMDAARRCDPYRMLYMRQARVQSCSLLDFQDRFDEAETQILDWMAQGKLRYRETMFEGFHRLPEALNALYEDSSVGTVLVKSDQVDDLSTSLIQL</sequence>
<evidence type="ECO:0000256" key="4">
    <source>
        <dbReference type="ARBA" id="ARBA00033119"/>
    </source>
</evidence>
<dbReference type="SUPFAM" id="SSF51735">
    <property type="entry name" value="NAD(P)-binding Rossmann-fold domains"/>
    <property type="match status" value="1"/>
</dbReference>
<dbReference type="AlphaFoldDB" id="A0AAE0ZN81"/>
<protein>
    <recommendedName>
        <fullName evidence="4">15-oxoprostaglandin 13-reductase</fullName>
        <ecNumber evidence="2">1.3.1.48</ecNumber>
    </recommendedName>
    <alternativeName>
        <fullName evidence="4">15-oxoprostaglandin 13-reductase</fullName>
    </alternativeName>
</protein>